<dbReference type="EMBL" id="FQZU01000024">
    <property type="protein sequence ID" value="SHK42989.1"/>
    <property type="molecule type" value="Genomic_DNA"/>
</dbReference>
<dbReference type="InterPro" id="IPR025393">
    <property type="entry name" value="DUF4301"/>
</dbReference>
<reference evidence="3" key="1">
    <citation type="submission" date="2016-11" db="EMBL/GenBank/DDBJ databases">
        <authorList>
            <person name="Varghese N."/>
            <person name="Submissions S."/>
        </authorList>
    </citation>
    <scope>NUCLEOTIDE SEQUENCE [LARGE SCALE GENOMIC DNA]</scope>
    <source>
        <strain evidence="3">DSM 16219</strain>
    </source>
</reference>
<dbReference type="OrthoDB" id="5572060at2"/>
<organism evidence="2 3">
    <name type="scientific">Desulfatibacillum alkenivorans DSM 16219</name>
    <dbReference type="NCBI Taxonomy" id="1121393"/>
    <lineage>
        <taxon>Bacteria</taxon>
        <taxon>Pseudomonadati</taxon>
        <taxon>Thermodesulfobacteriota</taxon>
        <taxon>Desulfobacteria</taxon>
        <taxon>Desulfobacterales</taxon>
        <taxon>Desulfatibacillaceae</taxon>
        <taxon>Desulfatibacillum</taxon>
    </lineage>
</organism>
<keyword evidence="3" id="KW-1185">Reference proteome</keyword>
<protein>
    <recommendedName>
        <fullName evidence="1">DUF4301 domain-containing protein</fullName>
    </recommendedName>
</protein>
<name>A0A1M6SEA6_9BACT</name>
<sequence length="522" mass="59074">MSGMSQFTKEDLQQFQDRNVSLEEMERQLSIFEKGPNYLDIVKPCTAGDGIRILEPGQVEHFVQIYDKALQDRSIAKFIPASGASTRMFKELFAWREMQMRGTAPALEDAAKEKDPTALFILRFVSNLRKFAFYPLIHRLFSVNKKEVPSGHSNEECLEIINAVLDASGLGYSLFPKGLIKFHRYGEFMRSPFEEHLVESAQYGRSQGHFCHIHYTVSQSQLENFKDKFEALKRAYENFIGVEYLVDFSVQSPSTDTIAVTPDNIPFRTDDGKILFRPGGHGALLENLNTLNYDIIFINNIDNVVPDRLKAERSRWKKALGGFMVFLQDRTFKYIRMLSREDANFTMLNEAVDFVSDLFGLKSHFHGLTPEATRETVLKLLNRPVRICGMVKNEGDPGGAPFWVRGSDGATTIQIVESAQINKESQKSTDIFSSSTHFNPVDVVVGVTDYQGNKFDLTDFVDNDAVFISEKSLEGRPLRALERPGLWNGSMSGWNTVFVEVSKAAFNPVKTVNDLLLPSHQV</sequence>
<evidence type="ECO:0000313" key="3">
    <source>
        <dbReference type="Proteomes" id="UP000183994"/>
    </source>
</evidence>
<proteinExistence type="predicted"/>
<dbReference type="AlphaFoldDB" id="A0A1M6SEA6"/>
<accession>A0A1M6SEA6</accession>
<dbReference type="Pfam" id="PF14134">
    <property type="entry name" value="DUF4301"/>
    <property type="match status" value="1"/>
</dbReference>
<dbReference type="STRING" id="1121393.SAMN02745216_03438"/>
<dbReference type="InterPro" id="IPR029044">
    <property type="entry name" value="Nucleotide-diphossugar_trans"/>
</dbReference>
<dbReference type="SUPFAM" id="SSF53448">
    <property type="entry name" value="Nucleotide-diphospho-sugar transferases"/>
    <property type="match status" value="1"/>
</dbReference>
<gene>
    <name evidence="2" type="ORF">SAMN02745216_03438</name>
</gene>
<evidence type="ECO:0000313" key="2">
    <source>
        <dbReference type="EMBL" id="SHK42989.1"/>
    </source>
</evidence>
<dbReference type="Proteomes" id="UP000183994">
    <property type="component" value="Unassembled WGS sequence"/>
</dbReference>
<feature type="domain" description="DUF4301" evidence="1">
    <location>
        <begin position="8"/>
        <end position="521"/>
    </location>
</feature>
<evidence type="ECO:0000259" key="1">
    <source>
        <dbReference type="Pfam" id="PF14134"/>
    </source>
</evidence>